<dbReference type="InterPro" id="IPR050303">
    <property type="entry name" value="GatZ_KbaZ_carbometab"/>
</dbReference>
<keyword evidence="7 9" id="KW-1133">Transmembrane helix</keyword>
<comment type="subcellular location">
    <subcellularLocation>
        <location evidence="1">Cell membrane</location>
        <topology evidence="1">Multi-pass membrane protein</topology>
    </subcellularLocation>
</comment>
<dbReference type="GO" id="GO:0005886">
    <property type="term" value="C:plasma membrane"/>
    <property type="evidence" value="ECO:0007669"/>
    <property type="project" value="UniProtKB-SubCell"/>
</dbReference>
<reference evidence="10 11" key="1">
    <citation type="submission" date="2018-08" db="EMBL/GenBank/DDBJ databases">
        <title>Genome Lactobacillus garii FI11369.</title>
        <authorList>
            <person name="Diaz M."/>
            <person name="Narbad A."/>
        </authorList>
    </citation>
    <scope>NUCLEOTIDE SEQUENCE [LARGE SCALE GENOMIC DNA]</scope>
    <source>
        <strain evidence="10 11">FI11369</strain>
    </source>
</reference>
<evidence type="ECO:0000256" key="5">
    <source>
        <dbReference type="ARBA" id="ARBA00022683"/>
    </source>
</evidence>
<dbReference type="GO" id="GO:0009401">
    <property type="term" value="P:phosphoenolpyruvate-dependent sugar phosphotransferase system"/>
    <property type="evidence" value="ECO:0007669"/>
    <property type="project" value="UniProtKB-KW"/>
</dbReference>
<evidence type="ECO:0000313" key="11">
    <source>
        <dbReference type="Proteomes" id="UP000283633"/>
    </source>
</evidence>
<keyword evidence="8 9" id="KW-0472">Membrane</keyword>
<dbReference type="EMBL" id="QWZQ01000030">
    <property type="protein sequence ID" value="RRK10095.1"/>
    <property type="molecule type" value="Genomic_DNA"/>
</dbReference>
<proteinExistence type="predicted"/>
<comment type="caution">
    <text evidence="10">The sequence shown here is derived from an EMBL/GenBank/DDBJ whole genome shotgun (WGS) entry which is preliminary data.</text>
</comment>
<feature type="transmembrane region" description="Helical" evidence="9">
    <location>
        <begin position="251"/>
        <end position="271"/>
    </location>
</feature>
<evidence type="ECO:0000256" key="6">
    <source>
        <dbReference type="ARBA" id="ARBA00022692"/>
    </source>
</evidence>
<dbReference type="AlphaFoldDB" id="A0A3R8KKW7"/>
<name>A0A3R8KKW7_9LACO</name>
<dbReference type="NCBIfam" id="NF008315">
    <property type="entry name" value="PRK11103.1"/>
    <property type="match status" value="1"/>
</dbReference>
<organism evidence="10 11">
    <name type="scientific">Lactiplantibacillus garii</name>
    <dbReference type="NCBI Taxonomy" id="2306423"/>
    <lineage>
        <taxon>Bacteria</taxon>
        <taxon>Bacillati</taxon>
        <taxon>Bacillota</taxon>
        <taxon>Bacilli</taxon>
        <taxon>Lactobacillales</taxon>
        <taxon>Lactobacillaceae</taxon>
        <taxon>Lactiplantibacillus</taxon>
    </lineage>
</organism>
<evidence type="ECO:0000256" key="3">
    <source>
        <dbReference type="ARBA" id="ARBA00022475"/>
    </source>
</evidence>
<evidence type="ECO:0000313" key="10">
    <source>
        <dbReference type="EMBL" id="RRK10095.1"/>
    </source>
</evidence>
<dbReference type="PROSITE" id="PS51108">
    <property type="entry name" value="PTS_EIID"/>
    <property type="match status" value="1"/>
</dbReference>
<evidence type="ECO:0000256" key="9">
    <source>
        <dbReference type="SAM" id="Phobius"/>
    </source>
</evidence>
<dbReference type="Pfam" id="PF03613">
    <property type="entry name" value="EIID-AGA"/>
    <property type="match status" value="1"/>
</dbReference>
<keyword evidence="3" id="KW-1003">Cell membrane</keyword>
<evidence type="ECO:0000256" key="7">
    <source>
        <dbReference type="ARBA" id="ARBA00022989"/>
    </source>
</evidence>
<feature type="transmembrane region" description="Helical" evidence="9">
    <location>
        <begin position="175"/>
        <end position="195"/>
    </location>
</feature>
<protein>
    <submittedName>
        <fullName evidence="10">PTS mannose transporter subunit IID</fullName>
    </submittedName>
</protein>
<feature type="transmembrane region" description="Helical" evidence="9">
    <location>
        <begin position="224"/>
        <end position="245"/>
    </location>
</feature>
<evidence type="ECO:0000256" key="2">
    <source>
        <dbReference type="ARBA" id="ARBA00022448"/>
    </source>
</evidence>
<dbReference type="PANTHER" id="PTHR32502:SF5">
    <property type="entry name" value="N-ACETYLGALACTOSAMINE PERMEASE IID COMPONENT-RELATED"/>
    <property type="match status" value="1"/>
</dbReference>
<keyword evidence="4" id="KW-0762">Sugar transport</keyword>
<accession>A0A3R8KKW7</accession>
<sequence>MAGAITKKDLNAAFRRSCITQAAWNYERMHGLGFCYEMIPAIKRIYPAGPERAAALKRHNEFMNSNPYMEAPILGVTIAMEEKRAQGAPIDDAAIDGVKVGMMGPLAGVGDPIFWGTLRPVLAAFGASLAATKSIMGPIIFFVAWNVIRLGFRYWGVHFGYQQGTNIVNNLKGNLLQKLTEGASILGLFIMGVLVPRWTTMKFPMVVSRVTTNGKTTVTTLNDIFNELLPGLMPLLLTFLVMWLLKRKVNAIWIIFGLFIVGILGYGIGLFGI</sequence>
<dbReference type="OrthoDB" id="9795582at2"/>
<keyword evidence="2" id="KW-0813">Transport</keyword>
<dbReference type="Proteomes" id="UP000283633">
    <property type="component" value="Unassembled WGS sequence"/>
</dbReference>
<keyword evidence="6 9" id="KW-0812">Transmembrane</keyword>
<evidence type="ECO:0000256" key="4">
    <source>
        <dbReference type="ARBA" id="ARBA00022597"/>
    </source>
</evidence>
<dbReference type="NCBIfam" id="TIGR00828">
    <property type="entry name" value="EIID-AGA"/>
    <property type="match status" value="1"/>
</dbReference>
<gene>
    <name evidence="10" type="ORF">D1831_09395</name>
</gene>
<dbReference type="InterPro" id="IPR004704">
    <property type="entry name" value="PTS_IID_man"/>
</dbReference>
<keyword evidence="5" id="KW-0598">Phosphotransferase system</keyword>
<keyword evidence="11" id="KW-1185">Reference proteome</keyword>
<evidence type="ECO:0000256" key="1">
    <source>
        <dbReference type="ARBA" id="ARBA00004651"/>
    </source>
</evidence>
<dbReference type="PANTHER" id="PTHR32502">
    <property type="entry name" value="N-ACETYLGALACTOSAMINE PERMEASE II COMPONENT-RELATED"/>
    <property type="match status" value="1"/>
</dbReference>
<evidence type="ECO:0000256" key="8">
    <source>
        <dbReference type="ARBA" id="ARBA00023136"/>
    </source>
</evidence>